<dbReference type="InterPro" id="IPR012480">
    <property type="entry name" value="Hepar_II_III_C"/>
</dbReference>
<keyword evidence="3" id="KW-0574">Periplasm</keyword>
<sequence>MKNLKYILSIVLLTVSFYIQAQQLKEEAFSLLNLDYQGMQEVKAAYAAQNYDEAAKALLNYYRHRTGIFHPDIDLKNIQISKEEQKWADDALEHTFFVHKGYQPSYNYGKDINWQYWPVQDNELRWQLHRHKWFTPMGKAYRLSGDEKYAKEWAYQYMDWIKKNPLTQVEPEEYELVSAGEVKDNAENVRFAWRPLEVSNRLQDQTLQFLLFVDSPSFTPEFLTEFLVNYHRHALHILNNYSAQGNHLLFEAQRMVYAGAFFPEFKEAASWRESGISILNREIKKQVYPDGGQYELDPHYHLAAINIFCKALRMADVNGFRQEFPAEYVNTVKSMIEFYSNICFPDYSNPCFSDAKLGNRPAEIKNYKEWLNIFPDCEWIRYYATEGREGTPLPNLSHGALTSGFFTFRNGWKQDATVMVVKAGPKGEWHCQPDNGTFELWFNGKNLFPDSGSYVYAGDDEVMKLRNWFRQTCVHNTLTLDEKNLQTTQSVTKLWKPEGNEQILVTENPHYDGLKHRRSVFFVDQTYFVIVDEAVGDAKGTVNLNYHFCEGNVNVDEKNNILTTAFDGPNNVKLQCFAEKKISTREKEGWSSIAYRQRVARTSVSFDIVKESPAPVRYITVIYPVKDTASFPYIKAKYLNKEFDENGVKIEVSVNGKKRQLEYHL</sequence>
<feature type="domain" description="Heparin-sulfate lyase N-terminal" evidence="6">
    <location>
        <begin position="28"/>
        <end position="382"/>
    </location>
</feature>
<dbReference type="InterPro" id="IPR054646">
    <property type="entry name" value="HepC"/>
</dbReference>
<dbReference type="PANTHER" id="PTHR39210:SF1">
    <property type="entry name" value="HEPARIN-SULFATE LYASE"/>
    <property type="match status" value="1"/>
</dbReference>
<evidence type="ECO:0000256" key="3">
    <source>
        <dbReference type="ARBA" id="ARBA00022764"/>
    </source>
</evidence>
<dbReference type="Proteomes" id="UP001292913">
    <property type="component" value="Unassembled WGS sequence"/>
</dbReference>
<dbReference type="EMBL" id="JARZAK010000008">
    <property type="protein sequence ID" value="MDY7258810.1"/>
    <property type="molecule type" value="Genomic_DNA"/>
</dbReference>
<dbReference type="SUPFAM" id="SSF48230">
    <property type="entry name" value="Chondroitin AC/alginate lyase"/>
    <property type="match status" value="1"/>
</dbReference>
<protein>
    <submittedName>
        <fullName evidence="7">Heparinase II/III family protein</fullName>
    </submittedName>
</protein>
<evidence type="ECO:0000256" key="1">
    <source>
        <dbReference type="ARBA" id="ARBA00004418"/>
    </source>
</evidence>
<evidence type="ECO:0000313" key="7">
    <source>
        <dbReference type="EMBL" id="MDY7258810.1"/>
    </source>
</evidence>
<evidence type="ECO:0000256" key="2">
    <source>
        <dbReference type="ARBA" id="ARBA00022729"/>
    </source>
</evidence>
<evidence type="ECO:0000259" key="6">
    <source>
        <dbReference type="Pfam" id="PF16889"/>
    </source>
</evidence>
<dbReference type="Gene3D" id="2.70.98.70">
    <property type="match status" value="1"/>
</dbReference>
<accession>A0ABU5HRI6</accession>
<dbReference type="InterPro" id="IPR031680">
    <property type="entry name" value="Hepar_II_III_N"/>
</dbReference>
<gene>
    <name evidence="7" type="ORF">QHG74_13925</name>
</gene>
<evidence type="ECO:0000313" key="8">
    <source>
        <dbReference type="Proteomes" id="UP001292913"/>
    </source>
</evidence>
<comment type="subcellular location">
    <subcellularLocation>
        <location evidence="1">Periplasm</location>
    </subcellularLocation>
</comment>
<feature type="domain" description="Heparinase II/III-like C-terminal" evidence="5">
    <location>
        <begin position="398"/>
        <end position="603"/>
    </location>
</feature>
<name>A0ABU5HRI6_9BACE</name>
<proteinExistence type="predicted"/>
<evidence type="ECO:0000256" key="4">
    <source>
        <dbReference type="ARBA" id="ARBA00023239"/>
    </source>
</evidence>
<dbReference type="Pfam" id="PF07940">
    <property type="entry name" value="Hepar_II_III_C"/>
    <property type="match status" value="1"/>
</dbReference>
<keyword evidence="8" id="KW-1185">Reference proteome</keyword>
<comment type="caution">
    <text evidence="7">The sequence shown here is derived from an EMBL/GenBank/DDBJ whole genome shotgun (WGS) entry which is preliminary data.</text>
</comment>
<evidence type="ECO:0000259" key="5">
    <source>
        <dbReference type="Pfam" id="PF07940"/>
    </source>
</evidence>
<dbReference type="Gene3D" id="1.50.10.100">
    <property type="entry name" value="Chondroitin AC/alginate lyase"/>
    <property type="match status" value="1"/>
</dbReference>
<dbReference type="Pfam" id="PF16889">
    <property type="entry name" value="Hepar_II_III_N"/>
    <property type="match status" value="1"/>
</dbReference>
<keyword evidence="4" id="KW-0456">Lyase</keyword>
<dbReference type="RefSeq" id="WP_148367776.1">
    <property type="nucleotide sequence ID" value="NZ_JARZAK010000008.1"/>
</dbReference>
<organism evidence="7 8">
    <name type="scientific">Bacteroides vicugnae</name>
    <dbReference type="NCBI Taxonomy" id="3037989"/>
    <lineage>
        <taxon>Bacteria</taxon>
        <taxon>Pseudomonadati</taxon>
        <taxon>Bacteroidota</taxon>
        <taxon>Bacteroidia</taxon>
        <taxon>Bacteroidales</taxon>
        <taxon>Bacteroidaceae</taxon>
        <taxon>Bacteroides</taxon>
    </lineage>
</organism>
<keyword evidence="2" id="KW-0732">Signal</keyword>
<dbReference type="InterPro" id="IPR008929">
    <property type="entry name" value="Chondroitin_lyas"/>
</dbReference>
<dbReference type="PANTHER" id="PTHR39210">
    <property type="entry name" value="HEPARIN-SULFATE LYASE"/>
    <property type="match status" value="1"/>
</dbReference>
<dbReference type="NCBIfam" id="NF045573">
    <property type="entry name" value="Hepsulflyase_CFB"/>
    <property type="match status" value="1"/>
</dbReference>
<reference evidence="7 8" key="1">
    <citation type="submission" date="2023-04" db="EMBL/GenBank/DDBJ databases">
        <title>Bacteroides pacosi sp. nov., isolated from the fecal material of an alpaca.</title>
        <authorList>
            <person name="Miller S."/>
            <person name="Hendry M."/>
            <person name="King J."/>
            <person name="Sankaranarayanan K."/>
            <person name="Lawson P.A."/>
        </authorList>
    </citation>
    <scope>NUCLEOTIDE SEQUENCE [LARGE SCALE GENOMIC DNA]</scope>
    <source>
        <strain evidence="7 8">A2-P53</strain>
    </source>
</reference>